<dbReference type="InterPro" id="IPR045351">
    <property type="entry name" value="DUF6531"/>
</dbReference>
<dbReference type="Proteomes" id="UP000431901">
    <property type="component" value="Unassembled WGS sequence"/>
</dbReference>
<dbReference type="InterPro" id="IPR036116">
    <property type="entry name" value="FN3_sf"/>
</dbReference>
<feature type="domain" description="Fibronectin type-III" evidence="6">
    <location>
        <begin position="1323"/>
        <end position="1414"/>
    </location>
</feature>
<comment type="caution">
    <text evidence="7">The sequence shown here is derived from an EMBL/GenBank/DDBJ whole genome shotgun (WGS) entry which is preliminary data.</text>
</comment>
<dbReference type="OrthoDB" id="4981820at2"/>
<keyword evidence="5" id="KW-0732">Signal</keyword>
<evidence type="ECO:0000313" key="7">
    <source>
        <dbReference type="EMBL" id="MXQ65788.1"/>
    </source>
</evidence>
<proteinExistence type="predicted"/>
<feature type="signal peptide" evidence="5">
    <location>
        <begin position="1"/>
        <end position="33"/>
    </location>
</feature>
<dbReference type="InterPro" id="IPR056823">
    <property type="entry name" value="TEN-like_YD-shell"/>
</dbReference>
<feature type="domain" description="Fibronectin type-III" evidence="6">
    <location>
        <begin position="425"/>
        <end position="516"/>
    </location>
</feature>
<feature type="compositionally biased region" description="Basic residues" evidence="4">
    <location>
        <begin position="3977"/>
        <end position="3990"/>
    </location>
</feature>
<dbReference type="Pfam" id="PF00041">
    <property type="entry name" value="fn3"/>
    <property type="match status" value="15"/>
</dbReference>
<feature type="domain" description="Fibronectin type-III" evidence="6">
    <location>
        <begin position="1415"/>
        <end position="1509"/>
    </location>
</feature>
<dbReference type="Gene3D" id="2.60.40.10">
    <property type="entry name" value="Immunoglobulins"/>
    <property type="match status" value="15"/>
</dbReference>
<dbReference type="SUPFAM" id="SSF69304">
    <property type="entry name" value="Tricorn protease N-terminal domain"/>
    <property type="match status" value="1"/>
</dbReference>
<evidence type="ECO:0000256" key="1">
    <source>
        <dbReference type="ARBA" id="ARBA00022737"/>
    </source>
</evidence>
<dbReference type="InterPro" id="IPR006530">
    <property type="entry name" value="YD"/>
</dbReference>
<feature type="domain" description="Fibronectin type-III" evidence="6">
    <location>
        <begin position="2153"/>
        <end position="2240"/>
    </location>
</feature>
<dbReference type="SMART" id="SM00060">
    <property type="entry name" value="FN3"/>
    <property type="match status" value="15"/>
</dbReference>
<dbReference type="CDD" id="cd00063">
    <property type="entry name" value="FN3"/>
    <property type="match status" value="14"/>
</dbReference>
<evidence type="ECO:0000256" key="4">
    <source>
        <dbReference type="SAM" id="MobiDB-lite"/>
    </source>
</evidence>
<keyword evidence="8" id="KW-1185">Reference proteome</keyword>
<gene>
    <name evidence="7" type="ORF">GQ466_17330</name>
</gene>
<feature type="domain" description="Fibronectin type-III" evidence="6">
    <location>
        <begin position="1880"/>
        <end position="1974"/>
    </location>
</feature>
<feature type="domain" description="Fibronectin type-III" evidence="6">
    <location>
        <begin position="1784"/>
        <end position="1877"/>
    </location>
</feature>
<evidence type="ECO:0000259" key="6">
    <source>
        <dbReference type="PROSITE" id="PS50853"/>
    </source>
</evidence>
<dbReference type="PANTHER" id="PTHR13817:SF73">
    <property type="entry name" value="FIBRONECTIN TYPE-III DOMAIN-CONTAINING PROTEIN"/>
    <property type="match status" value="1"/>
</dbReference>
<feature type="region of interest" description="Disordered" evidence="4">
    <location>
        <begin position="4026"/>
        <end position="4062"/>
    </location>
</feature>
<feature type="region of interest" description="Disordered" evidence="4">
    <location>
        <begin position="3751"/>
        <end position="3774"/>
    </location>
</feature>
<evidence type="ECO:0000256" key="5">
    <source>
        <dbReference type="SAM" id="SignalP"/>
    </source>
</evidence>
<feature type="domain" description="Fibronectin type-III" evidence="6">
    <location>
        <begin position="609"/>
        <end position="702"/>
    </location>
</feature>
<dbReference type="Gene3D" id="2.180.10.10">
    <property type="entry name" value="RHS repeat-associated core"/>
    <property type="match status" value="4"/>
</dbReference>
<feature type="domain" description="Fibronectin type-III" evidence="6">
    <location>
        <begin position="1695"/>
        <end position="1783"/>
    </location>
</feature>
<dbReference type="Pfam" id="PF05593">
    <property type="entry name" value="RHS_repeat"/>
    <property type="match status" value="5"/>
</dbReference>
<organism evidence="7 8">
    <name type="scientific">Actinomadura rayongensis</name>
    <dbReference type="NCBI Taxonomy" id="1429076"/>
    <lineage>
        <taxon>Bacteria</taxon>
        <taxon>Bacillati</taxon>
        <taxon>Actinomycetota</taxon>
        <taxon>Actinomycetes</taxon>
        <taxon>Streptosporangiales</taxon>
        <taxon>Thermomonosporaceae</taxon>
        <taxon>Actinomadura</taxon>
    </lineage>
</organism>
<protein>
    <recommendedName>
        <fullName evidence="6">Fibronectin type-III domain-containing protein</fullName>
    </recommendedName>
</protein>
<dbReference type="GO" id="GO:0016798">
    <property type="term" value="F:hydrolase activity, acting on glycosyl bonds"/>
    <property type="evidence" value="ECO:0007669"/>
    <property type="project" value="UniProtKB-KW"/>
</dbReference>
<feature type="region of interest" description="Disordered" evidence="4">
    <location>
        <begin position="1421"/>
        <end position="1445"/>
    </location>
</feature>
<feature type="compositionally biased region" description="Polar residues" evidence="4">
    <location>
        <begin position="1422"/>
        <end position="1435"/>
    </location>
</feature>
<keyword evidence="2" id="KW-0378">Hydrolase</keyword>
<dbReference type="PRINTS" id="PR00014">
    <property type="entry name" value="FNTYPEIII"/>
</dbReference>
<feature type="domain" description="Fibronectin type-III" evidence="6">
    <location>
        <begin position="2061"/>
        <end position="2150"/>
    </location>
</feature>
<dbReference type="PANTHER" id="PTHR13817">
    <property type="entry name" value="TITIN"/>
    <property type="match status" value="1"/>
</dbReference>
<evidence type="ECO:0000256" key="3">
    <source>
        <dbReference type="ARBA" id="ARBA00023326"/>
    </source>
</evidence>
<dbReference type="PROSITE" id="PS50853">
    <property type="entry name" value="FN3"/>
    <property type="match status" value="14"/>
</dbReference>
<feature type="region of interest" description="Disordered" evidence="4">
    <location>
        <begin position="35"/>
        <end position="56"/>
    </location>
</feature>
<dbReference type="InterPro" id="IPR003961">
    <property type="entry name" value="FN3_dom"/>
</dbReference>
<evidence type="ECO:0000256" key="2">
    <source>
        <dbReference type="ARBA" id="ARBA00023295"/>
    </source>
</evidence>
<accession>A0A6I4W830</accession>
<keyword evidence="3" id="KW-0119">Carbohydrate metabolism</keyword>
<sequence>MRVSRQKLWRALRIVVPILLLLNLAVPNGRAFADPAAEKPEGAKPTGAEPTGPDGQFVPLRARALGSELTIPAGGEIPVLVAGQAGIPDRSVAAVAAQITVSGRGSGELLAHPNGDVRQGEETARTLAYEPGARTRAFALLRLGTDGRVLLVNRGSESVKVGIDVEGYMLDSPGTVPAGGFAARPYDPIGRIDALPGESARTLTPPKDLGLPAKTQAVMLQIAVRAPGGSAPGTVSLTPVGRNGTERPQVTYAAGRTTTNTLVTTPSSAGYIVRNHGSAAVEVSVALAGYFSDTGDRADRGQRLVPTAPLPLTSGDVTLKPGHTTTLDLSTQKRLPMQESVLTALVLGLTTRSSGAGTLRVRPESAGSGAARPAALPYNAGARTTGSVIVGLPGTGTRRVVIENGGDSAVTINADLQGYARTLGTPGVPAAVTATPGDTEATVTWTAPADDGGSAITGYTVTSAPGGMTAHVSADKTSATVTGLTNARGYTFTVTAENPLGRSAASPPSAGVTPVGPPGAPTAVSASAGNTTATLTWKAPADNGGRPITSYTVTAKPGGKTATVVGGKTTATVTGLKNGQPYTLTVTAANSTGTGTESAASRVVTPAAPAEAPTAIRATAGDGRATVSWTPPSRTGGSPVTGYTVTSAPGGKTVQVTRGQKQALITGLKNGTAYTFTVAARSAAGPGKRSAASEPVTPTGKPAAPTQVTAAPGDRSATVSWTPPRDSGGAPVSEYTVTATPGGATMRTRRTSLAFSGLRNGTTYTFTVRARNARGTGASSEASTPVTLSRTFTALTSPSAPGAPTQVTAVPGDRQARVSWTAPADDGGSPITGYTVTSSPGGLTATAAAGDTSATVTGLTNGTAYTFTVKATNSVGDSPGSTPSTSVTPPGAIVLDAQIGGPKVTLTTTVALQDGRIRFSGVAGQRVSVHFSGSSFAYGKAAVSLVGPSGSGLVAPYKYWSGSYVIEPLVLPSAGEYSVVVDPLDDVTGSVGVQVFEVADQVLAASVGGSAVQVSTSVPGQRSLVRFSGSAGQRVSAGFSGSSFVYGKAAVSLVGPSGSELVAPYKYWSGSYVIEPLVLPSAGEYSVVVDPLDDVTGSVRVQVFEVADQVLSATVNGPAVQVATSIPGQNSRIQFAGTVGQQVSLKLSNSTYGYGNATPSLLKPDGTVMQTGSPYWSNGAYTYGPLTLPADGTYTFLIDPKMDAAGGVAAQVTGESGDVATSVTVGGATTTVITAAGKNGTVTFSGQKDTPVVVNLTGNSYGAGNLKVSIVGADQSELVAAQTLTSTARTFGPITLPATGPYTIVLDPQADAVGQVTVGVDIPPGPPTQVSATAKPGGATVTWTAPAANGGSARTGYVVTSSPGGLTATASAGATSATVTGLTNGTAYTFTVAARNAGGDGAQSSPTAPVTPVDVPGKPAAPTTQLGSTQVTVSWTEPGDTGGLPITSYTVKSSPGGQTTTVSGDQRSVVVTGLTNGTAYTFTVTATNARGTGPVSDQSAPVTPAAVPDRPTGAAAVLGDRQATVTWTAPASDGGAPISSYTVVSSPGGRTTTVPADARTAAVQGLTNGTAYTFTVYATNVAGNGAASEPTTPVIPVGPPGSPTEVAATAANGTATVTWRAPDDDGGAPLTGFVVTSDPGGFSATVPATATSADVTDLVPGAGYVFTVRAVNAAGIESAPSEASTEVFVDPPPGAPGRVEATPRDGSATVSWLAPDGRNETEISSYTVTTTPNTQTTTVASDVTSATIGGLTNGTAYTFTVTVHYRDGGSVTSAPSRAVTPAAVPGAPTQVTALPGDRQARVTWAAPADLGGLALTGYRIRVMSDLGDTVMTVGPVATTATVTGLVNGTAYTFDVAAVNDMGIGPRSAPTTPVTPASGQVPGRPTQVVATAGAAQAAITWSAPADGGSPITSYTVTATPGGRTVTTTTTTATVADLRPGTAYTFTVAATNAVGTGPASEPSASVVPTGTVTAPSHVTAVAGDRRATVNWAEPAPGSATTVTSYTVTSTPGGKTATAAPGSPTATVTGLTNGNSYTFIVTASYSDGTSVTSEPSEPVVPVGLPGSPGSVTAWPGDGAAGLSWGPPTDGGDLTGYVITVAPGGRTVTTDARTSWTQIDGLTNGTAYTFTVAATNAFGTGTLRTSSAVTPARAPGPPTNVVATSGDGSAAVSWTKPAGVDNVTSYLVVASPGGGAQDIPGGTTSATFTGLTNGTPYTFKVSVGAGGAVSTSNPVIPKAGTGPAQPPPARNPNALIEPVTTPGPTILDSIARIDADTTWGPTGSPYVVENLSVSSGATLTLLPGTVVKFKRYNSAISVSGKVLSLGTPGRRVIFTSIKDDAVLGDTNGDGSASTPQEGDWMNVMFANASKEGLSVLDNTDVRYGAWGGGASICGGVNGGAVSAWNSNLVISSSTFMHNEYDGVELSNQGSDPRSYYGIYGNRFGSSHCGLTVSGSGGVVEAIGNTFDDSIEFSGFGFLSDHDIKVRFWFNTVYSKIDVAGIENTPVRSGVDVRYNALVGGVRRMSGYGGRDLAEYSQNWWNYDLNSSHLPECMDKAAADANNPPIQYSTDPKCAAGQVKPLSYTFNAGPALSVPPASIPISLNRSQSPRIGPVDTFSGTLEYTATDMSVEDAGKAIAATRTYHSGDATTSGDLGNGWVSAFSEKLSNVNGMLSMSLPDGSTLPFMTDPAAGNVPVPGVNADLETEANGTTVRLADKTGYHFDTAGALTQMTLGDKNHKIQVERENGHPVKVVGVSGRYLAYDRASGVVQRITDSQNRTTQYGYTGERLTSVTGVDGKTETYSYDADGRLTRVTTPDGKVKLNVGYNAEGKVAWIEQQGQGRTSFTYDAAERTTTVTRPDGAETVQQYDWAGRLVHEQTERSGRHIVYDGEGRPIVTVEGVPNQRLRNYSASATGRLYDAKGNPVLEMSPGGTMASTTFNSERQPLVSTFSDGTTVKRTYDENERLATYTDQRGKVTRYTYDSIGRVTTVTDPLGRKQTQEFGTGVGDLVATVDNTGARTVFGHDPLGRVTSVSDPLGEKRMFEYTPWGQLKKVTQPRGGTYTVAFNDDRQPVSLTDPLGRVAEYLYDSDGVLSGVKNPAGQTSTFGYDPLGRPTRYTDPRGETIRQEYSPEGWATKLVAQDGGIITYGHDPAGRVTRTTDSLGNVSRVVYDIDGRMVRNDTPDGFSERYEYNAMGLLVGYWSPQSTDWTGPKWTYDYDPAGNRTVVTGPDGKKITLAYDATGRVTRRTDPLGRDTIINYSDRTRTQTIRDGVGLVEMVVRDPLGRMVRRLDGRETTDIGYDDDGNVSTVESSGRRTEREYDLAGQMLKQTDPMGQVTTATYDPLGRMSTRTFRGNTTDTTDDSTESFTYDLSGNLSTRTDRVGQKWTYQYDGANRVISATDPLQHTTLYAYDTAGNRTATTDPTGVVQRTGYDAMGRPAVTSDITGASWTVQYDAMGNPVKTVDPAGVTATATYDDYGRVLRAFDGSATTEYTYDAAGQPTQINRLTGSTQISGQTIAYDSRGRRTRVTDQRGRSTKYAYDITDNVTKVTSPSGREYTYTYASSGELTSATDPLGNRSSYRYNAAGQPTRLTLPGGGTRTFAYDGLGRLASETDPTERVTTYSYDAEGRPLTTSRPSGRTTTATYDDAGRLTGLTSGTDQRTFAYDDAGRLTHAVTGQRAVDLTYDNRGLPLTSNDGTGQVTYTYDVARRLAGRAPPEGEPTTYRYGADGRLAEIRGPTNLNQIYSFGADRQTVETRDPNARVSPVTREFDGSGLPTSIQGKVKVTGAQTEPYDLRASYNDDGQITKLVQHVPGNDGSGTTTYRYDGAGRLITANPDNGDTQNYEWDARGNRTSIRYGSGPKVTTTYDASGQATGSSDGAVRTYDADGNLTGVTRTDAPTVTYGYNGFGELTSAQAGAEAITYRRDALGRTATRTGAPGTETFGYDGTSTAVTGYRSPTGVASSLIRDPGRPGGPRGPGAARHRPPARQRPRGHGLRHVRLHGLPLHRHAPLPGPAPGRDHPAVLRRHLEDEHAARRLRRRVPGPARGGRRRRRRGGRADGLSRRQVRRGISAVGVKRAWKKRSVDGSWVKARPAVISVRCSWTRIMLSATRSRWLCV</sequence>
<feature type="chain" id="PRO_5026115616" description="Fibronectin type-III domain-containing protein" evidence="5">
    <location>
        <begin position="34"/>
        <end position="4114"/>
    </location>
</feature>
<feature type="region of interest" description="Disordered" evidence="4">
    <location>
        <begin position="3928"/>
        <end position="3990"/>
    </location>
</feature>
<dbReference type="NCBIfam" id="TIGR01643">
    <property type="entry name" value="YD_repeat_2x"/>
    <property type="match status" value="17"/>
</dbReference>
<evidence type="ECO:0000313" key="8">
    <source>
        <dbReference type="Proteomes" id="UP000431901"/>
    </source>
</evidence>
<keyword evidence="1" id="KW-0677">Repeat</keyword>
<feature type="domain" description="Fibronectin type-III" evidence="6">
    <location>
        <begin position="800"/>
        <end position="891"/>
    </location>
</feature>
<feature type="domain" description="Fibronectin type-III" evidence="6">
    <location>
        <begin position="517"/>
        <end position="608"/>
    </location>
</feature>
<dbReference type="InterPro" id="IPR013783">
    <property type="entry name" value="Ig-like_fold"/>
</dbReference>
<keyword evidence="3" id="KW-0624">Polysaccharide degradation</keyword>
<feature type="domain" description="Fibronectin type-III" evidence="6">
    <location>
        <begin position="1510"/>
        <end position="1598"/>
    </location>
</feature>
<keyword evidence="2" id="KW-0326">Glycosidase</keyword>
<feature type="domain" description="Fibronectin type-III" evidence="6">
    <location>
        <begin position="1599"/>
        <end position="1692"/>
    </location>
</feature>
<dbReference type="InterPro" id="IPR050964">
    <property type="entry name" value="Striated_Muscle_Regulatory"/>
</dbReference>
<dbReference type="SUPFAM" id="SSF49265">
    <property type="entry name" value="Fibronectin type III"/>
    <property type="match status" value="8"/>
</dbReference>
<name>A0A6I4W830_9ACTN</name>
<reference evidence="7 8" key="1">
    <citation type="submission" date="2019-12" db="EMBL/GenBank/DDBJ databases">
        <title>Nocardia macrotermitis sp. nov. and Nocardia aurantia sp. nov., isolated from the gut of the fungus growing-termite Macrotermes natalensis.</title>
        <authorList>
            <person name="Christine B."/>
            <person name="Rene B."/>
        </authorList>
    </citation>
    <scope>NUCLEOTIDE SEQUENCE [LARGE SCALE GENOMIC DNA]</scope>
    <source>
        <strain evidence="7 8">DSM 102126</strain>
    </source>
</reference>
<dbReference type="Pfam" id="PF20148">
    <property type="entry name" value="DUF6531"/>
    <property type="match status" value="1"/>
</dbReference>
<dbReference type="EMBL" id="WUTW01000003">
    <property type="protein sequence ID" value="MXQ65788.1"/>
    <property type="molecule type" value="Genomic_DNA"/>
</dbReference>
<dbReference type="Gene3D" id="3.90.930.1">
    <property type="match status" value="1"/>
</dbReference>
<feature type="compositionally biased region" description="Basic residues" evidence="4">
    <location>
        <begin position="4032"/>
        <end position="4052"/>
    </location>
</feature>
<dbReference type="InterPro" id="IPR031325">
    <property type="entry name" value="RHS_repeat"/>
</dbReference>
<feature type="region of interest" description="Disordered" evidence="4">
    <location>
        <begin position="682"/>
        <end position="738"/>
    </location>
</feature>
<dbReference type="GO" id="GO:0000272">
    <property type="term" value="P:polysaccharide catabolic process"/>
    <property type="evidence" value="ECO:0007669"/>
    <property type="project" value="UniProtKB-KW"/>
</dbReference>
<feature type="region of interest" description="Disordered" evidence="4">
    <location>
        <begin position="795"/>
        <end position="814"/>
    </location>
</feature>
<feature type="domain" description="Fibronectin type-III" evidence="6">
    <location>
        <begin position="704"/>
        <end position="791"/>
    </location>
</feature>
<dbReference type="Pfam" id="PF25023">
    <property type="entry name" value="TEN_YD-shell"/>
    <property type="match status" value="4"/>
</dbReference>